<organism evidence="2">
    <name type="scientific">Cacopsylla melanoneura</name>
    <dbReference type="NCBI Taxonomy" id="428564"/>
    <lineage>
        <taxon>Eukaryota</taxon>
        <taxon>Metazoa</taxon>
        <taxon>Ecdysozoa</taxon>
        <taxon>Arthropoda</taxon>
        <taxon>Hexapoda</taxon>
        <taxon>Insecta</taxon>
        <taxon>Pterygota</taxon>
        <taxon>Neoptera</taxon>
        <taxon>Paraneoptera</taxon>
        <taxon>Hemiptera</taxon>
        <taxon>Sternorrhyncha</taxon>
        <taxon>Psylloidea</taxon>
        <taxon>Psyllidae</taxon>
        <taxon>Psyllinae</taxon>
        <taxon>Cacopsylla</taxon>
    </lineage>
</organism>
<dbReference type="AlphaFoldDB" id="A0A8D8ZNF7"/>
<proteinExistence type="predicted"/>
<evidence type="ECO:0000313" key="2">
    <source>
        <dbReference type="EMBL" id="CAG6749061.1"/>
    </source>
</evidence>
<evidence type="ECO:0000256" key="1">
    <source>
        <dbReference type="SAM" id="Phobius"/>
    </source>
</evidence>
<feature type="transmembrane region" description="Helical" evidence="1">
    <location>
        <begin position="27"/>
        <end position="50"/>
    </location>
</feature>
<reference evidence="2" key="1">
    <citation type="submission" date="2021-05" db="EMBL/GenBank/DDBJ databases">
        <authorList>
            <person name="Alioto T."/>
            <person name="Alioto T."/>
            <person name="Gomez Garrido J."/>
        </authorList>
    </citation>
    <scope>NUCLEOTIDE SEQUENCE</scope>
</reference>
<evidence type="ECO:0008006" key="3">
    <source>
        <dbReference type="Google" id="ProtNLM"/>
    </source>
</evidence>
<keyword evidence="1" id="KW-0472">Membrane</keyword>
<name>A0A8D8ZNF7_9HEMI</name>
<dbReference type="Gene3D" id="3.90.550.20">
    <property type="match status" value="1"/>
</dbReference>
<dbReference type="InterPro" id="IPR029044">
    <property type="entry name" value="Nucleotide-diphossugar_trans"/>
</dbReference>
<dbReference type="SUPFAM" id="SSF53448">
    <property type="entry name" value="Nucleotide-diphospho-sugar transferases"/>
    <property type="match status" value="1"/>
</dbReference>
<sequence length="357" mass="42038">MKHRRLCGSKSTWSMCTMFRNVDYRELFILCMMAIVMAAYIIHLMSLNYINSTEGMSNGTRPRVDNMCDKSDLKYFSNGSVDFRGFNNYTGYPSGCYVVPDIVHLIKFNQDTFSFIEMICIASILINHKPQSLRIHTNSLVGFRGKYWDAIQGLPNFDRVQIVYLMKPTSIYGFSLEHGYGSWHASDIARLRLIQTYGGIYFDSDVFVVQSMHPYRRFEFGLEWNYHMNLGNQVLFGHRDARVISHWLETYKQYNGSLWYYNGGVLPTQAVLYYKSELIHRVRDKFGTDTKMLYNLYETKDWPWQEYHAIHLFNRHQKYIFNESSVLTYVESPIKQMILSVMPDYVYPTLEEKGELP</sequence>
<keyword evidence="1" id="KW-1133">Transmembrane helix</keyword>
<protein>
    <recommendedName>
        <fullName evidence="3">Alpha-1,4-N-acetylglucosaminyltransferase</fullName>
    </recommendedName>
</protein>
<dbReference type="PANTHER" id="PTHR46830">
    <property type="entry name" value="TRANSFERASE, PUTATIVE-RELATED"/>
    <property type="match status" value="1"/>
</dbReference>
<dbReference type="Pfam" id="PF04488">
    <property type="entry name" value="Gly_transf_sug"/>
    <property type="match status" value="1"/>
</dbReference>
<dbReference type="PANTHER" id="PTHR46830:SF1">
    <property type="entry name" value="ALPHA-1,4-N-ACETYLGLUCOSAMINYLTRANSFERASE"/>
    <property type="match status" value="1"/>
</dbReference>
<accession>A0A8D8ZNF7</accession>
<dbReference type="InterPro" id="IPR007577">
    <property type="entry name" value="GlycoTrfase_DXD_sugar-bd_CS"/>
</dbReference>
<keyword evidence="1" id="KW-0812">Transmembrane</keyword>
<dbReference type="EMBL" id="HBUF01521590">
    <property type="protein sequence ID" value="CAG6749061.1"/>
    <property type="molecule type" value="Transcribed_RNA"/>
</dbReference>